<dbReference type="Proteomes" id="UP000887575">
    <property type="component" value="Unassembled WGS sequence"/>
</dbReference>
<dbReference type="InterPro" id="IPR029069">
    <property type="entry name" value="HotDog_dom_sf"/>
</dbReference>
<name>A0AAF3F2Z7_9BILA</name>
<organism evidence="8 9">
    <name type="scientific">Mesorhabditis belari</name>
    <dbReference type="NCBI Taxonomy" id="2138241"/>
    <lineage>
        <taxon>Eukaryota</taxon>
        <taxon>Metazoa</taxon>
        <taxon>Ecdysozoa</taxon>
        <taxon>Nematoda</taxon>
        <taxon>Chromadorea</taxon>
        <taxon>Rhabditida</taxon>
        <taxon>Rhabditina</taxon>
        <taxon>Rhabditomorpha</taxon>
        <taxon>Rhabditoidea</taxon>
        <taxon>Rhabditidae</taxon>
        <taxon>Mesorhabditinae</taxon>
        <taxon>Mesorhabditis</taxon>
    </lineage>
</organism>
<dbReference type="GO" id="GO:0047617">
    <property type="term" value="F:fatty acyl-CoA hydrolase activity"/>
    <property type="evidence" value="ECO:0007669"/>
    <property type="project" value="InterPro"/>
</dbReference>
<evidence type="ECO:0000256" key="4">
    <source>
        <dbReference type="ARBA" id="ARBA00023098"/>
    </source>
</evidence>
<feature type="domain" description="Acyl-CoA thioesterase-like N-terminal HotDog" evidence="6">
    <location>
        <begin position="58"/>
        <end position="136"/>
    </location>
</feature>
<feature type="region of interest" description="Disordered" evidence="5">
    <location>
        <begin position="1"/>
        <end position="25"/>
    </location>
</feature>
<dbReference type="PANTHER" id="PTHR11066">
    <property type="entry name" value="ACYL-COA THIOESTERASE"/>
    <property type="match status" value="1"/>
</dbReference>
<feature type="domain" description="Acyl-CoA thioesterase-like C-terminal" evidence="7">
    <location>
        <begin position="204"/>
        <end position="322"/>
    </location>
</feature>
<comment type="similarity">
    <text evidence="1">Belongs to the C/M/P thioester hydrolase family.</text>
</comment>
<dbReference type="GO" id="GO:0009062">
    <property type="term" value="P:fatty acid catabolic process"/>
    <property type="evidence" value="ECO:0007669"/>
    <property type="project" value="TreeGrafter"/>
</dbReference>
<dbReference type="WBParaSite" id="MBELARI_LOCUS20940">
    <property type="protein sequence ID" value="MBELARI_LOCUS20940"/>
    <property type="gene ID" value="MBELARI_LOCUS20940"/>
</dbReference>
<dbReference type="AlphaFoldDB" id="A0AAF3F2Z7"/>
<dbReference type="InterPro" id="IPR049449">
    <property type="entry name" value="TesB_ACOT8-like_N"/>
</dbReference>
<dbReference type="InterPro" id="IPR042171">
    <property type="entry name" value="Acyl-CoA_hotdog"/>
</dbReference>
<keyword evidence="8" id="KW-1185">Reference proteome</keyword>
<comment type="subunit">
    <text evidence="2">Homotetramer.</text>
</comment>
<dbReference type="CDD" id="cd03444">
    <property type="entry name" value="Thioesterase_II_repeat1"/>
    <property type="match status" value="1"/>
</dbReference>
<dbReference type="SUPFAM" id="SSF54637">
    <property type="entry name" value="Thioesterase/thiol ester dehydrase-isomerase"/>
    <property type="match status" value="2"/>
</dbReference>
<evidence type="ECO:0000259" key="7">
    <source>
        <dbReference type="Pfam" id="PF20789"/>
    </source>
</evidence>
<dbReference type="FunFam" id="2.40.160.210:FF:000001">
    <property type="entry name" value="Acyl-CoA thioesterase II"/>
    <property type="match status" value="1"/>
</dbReference>
<evidence type="ECO:0000256" key="1">
    <source>
        <dbReference type="ARBA" id="ARBA00006538"/>
    </source>
</evidence>
<keyword evidence="3" id="KW-0378">Hydrolase</keyword>
<evidence type="ECO:0000313" key="9">
    <source>
        <dbReference type="WBParaSite" id="MBELARI_LOCUS20940"/>
    </source>
</evidence>
<dbReference type="WBParaSite" id="MBELARI_LOCUS21072">
    <property type="protein sequence ID" value="MBELARI_LOCUS21072"/>
    <property type="gene ID" value="MBELARI_LOCUS21072"/>
</dbReference>
<dbReference type="PANTHER" id="PTHR11066:SF48">
    <property type="entry name" value="ACYL-COA THIOESTERASE II"/>
    <property type="match status" value="1"/>
</dbReference>
<proteinExistence type="inferred from homology"/>
<protein>
    <submittedName>
        <fullName evidence="9 10">Acyl-coenzyme A thioesterase 8</fullName>
    </submittedName>
</protein>
<dbReference type="CDD" id="cd03445">
    <property type="entry name" value="Thioesterase_II_repeat2"/>
    <property type="match status" value="1"/>
</dbReference>
<dbReference type="Pfam" id="PF13622">
    <property type="entry name" value="4HBT_3"/>
    <property type="match status" value="1"/>
</dbReference>
<feature type="compositionally biased region" description="Acidic residues" evidence="5">
    <location>
        <begin position="1"/>
        <end position="10"/>
    </location>
</feature>
<evidence type="ECO:0000259" key="6">
    <source>
        <dbReference type="Pfam" id="PF13622"/>
    </source>
</evidence>
<evidence type="ECO:0000256" key="5">
    <source>
        <dbReference type="SAM" id="MobiDB-lite"/>
    </source>
</evidence>
<dbReference type="GO" id="GO:0005782">
    <property type="term" value="C:peroxisomal matrix"/>
    <property type="evidence" value="ECO:0007669"/>
    <property type="project" value="UniProtKB-SubCell"/>
</dbReference>
<keyword evidence="4" id="KW-0443">Lipid metabolism</keyword>
<sequence>MEQEEVEEMSEISTQPQNGSEDEDFDEKADLLNTFLDLEELDTDLYRSTHQLRGRKAHNRVYGGQVVGQALMAAHRTIDSEFKAHSLHCNFLYAADADRPLLYQVSRIRDGRSFATRLVRAKQGGRAIFSSSISFQKIEPDSITHQQRIPDVPPPEECEDAQDFLRRLIADPKTVSVEGQRAAEAYQQVLDFPKTFRIKFIKPRAYVQGALDEPMKFAVWVKNNALLGEVEHIHHCVAAFISDIAPIGTPIAIHAAKGFRLGMAASLDHSMWIHHHDFKIDDDWVLYETESTIAAACRALIHGKMWTRDGRMVLSSTQEILIRGQRDDEPVGQKKRSDSTFLR</sequence>
<dbReference type="GO" id="GO:0006637">
    <property type="term" value="P:acyl-CoA metabolic process"/>
    <property type="evidence" value="ECO:0007669"/>
    <property type="project" value="InterPro"/>
</dbReference>
<evidence type="ECO:0000256" key="3">
    <source>
        <dbReference type="ARBA" id="ARBA00022801"/>
    </source>
</evidence>
<dbReference type="InterPro" id="IPR049450">
    <property type="entry name" value="ACOT8-like_C"/>
</dbReference>
<reference evidence="9 10" key="1">
    <citation type="submission" date="2024-02" db="UniProtKB">
        <authorList>
            <consortium name="WormBaseParasite"/>
        </authorList>
    </citation>
    <scope>IDENTIFICATION</scope>
</reference>
<accession>A0AAF3F2Z7</accession>
<evidence type="ECO:0000313" key="8">
    <source>
        <dbReference type="Proteomes" id="UP000887575"/>
    </source>
</evidence>
<evidence type="ECO:0000313" key="10">
    <source>
        <dbReference type="WBParaSite" id="MBELARI_LOCUS21072"/>
    </source>
</evidence>
<dbReference type="InterPro" id="IPR003703">
    <property type="entry name" value="Acyl_CoA_thio"/>
</dbReference>
<dbReference type="Pfam" id="PF20789">
    <property type="entry name" value="4HBT_3C"/>
    <property type="match status" value="1"/>
</dbReference>
<dbReference type="Gene3D" id="2.40.160.210">
    <property type="entry name" value="Acyl-CoA thioesterase, double hotdog domain"/>
    <property type="match status" value="1"/>
</dbReference>
<evidence type="ECO:0000256" key="2">
    <source>
        <dbReference type="ARBA" id="ARBA00011881"/>
    </source>
</evidence>